<dbReference type="Pfam" id="PF17269">
    <property type="entry name" value="DUF5335"/>
    <property type="match status" value="1"/>
</dbReference>
<evidence type="ECO:0000313" key="1">
    <source>
        <dbReference type="EMBL" id="MBK1669643.1"/>
    </source>
</evidence>
<organism evidence="1 2">
    <name type="scientific">Rhodovibrio sodomensis</name>
    <dbReference type="NCBI Taxonomy" id="1088"/>
    <lineage>
        <taxon>Bacteria</taxon>
        <taxon>Pseudomonadati</taxon>
        <taxon>Pseudomonadota</taxon>
        <taxon>Alphaproteobacteria</taxon>
        <taxon>Rhodospirillales</taxon>
        <taxon>Rhodovibrionaceae</taxon>
        <taxon>Rhodovibrio</taxon>
    </lineage>
</organism>
<name>A0ABS1DH87_9PROT</name>
<proteinExistence type="predicted"/>
<sequence>MTETRKLARSEWHDYFDRVARGVGTREVQIEVAALNLGDQVAAEWIGMTNLSYDPKDDVLQVGTDHLDHNIPHPAEIWVAESTDGVEAIEVKRDNGVTEIIRLAKPLLLPAPQSASQNA</sequence>
<dbReference type="EMBL" id="NRRL01000055">
    <property type="protein sequence ID" value="MBK1669643.1"/>
    <property type="molecule type" value="Genomic_DNA"/>
</dbReference>
<accession>A0ABS1DH87</accession>
<gene>
    <name evidence="1" type="ORF">CKO28_16515</name>
</gene>
<dbReference type="Proteomes" id="UP001296873">
    <property type="component" value="Unassembled WGS sequence"/>
</dbReference>
<dbReference type="InterPro" id="IPR035223">
    <property type="entry name" value="DUF5335"/>
</dbReference>
<dbReference type="RefSeq" id="WP_200341980.1">
    <property type="nucleotide sequence ID" value="NZ_NRRL01000055.1"/>
</dbReference>
<protein>
    <submittedName>
        <fullName evidence="1">Uncharacterized protein</fullName>
    </submittedName>
</protein>
<keyword evidence="2" id="KW-1185">Reference proteome</keyword>
<evidence type="ECO:0000313" key="2">
    <source>
        <dbReference type="Proteomes" id="UP001296873"/>
    </source>
</evidence>
<reference evidence="1 2" key="1">
    <citation type="journal article" date="2020" name="Microorganisms">
        <title>Osmotic Adaptation and Compatible Solute Biosynthesis of Phototrophic Bacteria as Revealed from Genome Analyses.</title>
        <authorList>
            <person name="Imhoff J.F."/>
            <person name="Rahn T."/>
            <person name="Kunzel S."/>
            <person name="Keller A."/>
            <person name="Neulinger S.C."/>
        </authorList>
    </citation>
    <scope>NUCLEOTIDE SEQUENCE [LARGE SCALE GENOMIC DNA]</scope>
    <source>
        <strain evidence="1 2">DSM 9895</strain>
    </source>
</reference>
<comment type="caution">
    <text evidence="1">The sequence shown here is derived from an EMBL/GenBank/DDBJ whole genome shotgun (WGS) entry which is preliminary data.</text>
</comment>